<dbReference type="PANTHER" id="PTHR43649:SF14">
    <property type="entry name" value="BLR3389 PROTEIN"/>
    <property type="match status" value="1"/>
</dbReference>
<dbReference type="Gene3D" id="3.40.190.10">
    <property type="entry name" value="Periplasmic binding protein-like II"/>
    <property type="match status" value="1"/>
</dbReference>
<dbReference type="AlphaFoldDB" id="A0A918K1E5"/>
<comment type="caution">
    <text evidence="4">The sequence shown here is derived from an EMBL/GenBank/DDBJ whole genome shotgun (WGS) entry which is preliminary data.</text>
</comment>
<sequence>MKLFKLITAGTLAACASLGTAHAETELELARFFGDCADAGTDIDTAVGEACIIQTIINAYSAEDNDVTVKTLPTDWGNYYDQLKAMYAGRNAPDVHVIHKHRIAEFASLGALLPLPEADLKAAGIDPADWVPRAREAVSYNGQYYGVPMDFHANLWHVNLDILSEAGLVDENGQPILPGSPEEMLAHAKQVKEATGKDYLTADFAQFPIGVRLVLAMLWQQDSNVFSGDEATVNTPEAKRAVEAIVALFDGDYADPNLNYSDSQQAFLAGEAVIQINGTWVVDFYDNQAKDENVALKRYYTADFPTLFEQPATWADSHLWALPVTLQSEPEKYEAALDFLAWLNNHNVDWARTGHLAVRESVLNSAEYENLPHRDEYANTVNIARDNPPSVRYSAIQDVLNRELQSIWLQGKSIDDALADAEREIDRLL</sequence>
<proteinExistence type="inferred from homology"/>
<name>A0A918K1E5_9GAMM</name>
<protein>
    <submittedName>
        <fullName evidence="4">ABC transporter substrate-binding protein</fullName>
    </submittedName>
</protein>
<feature type="signal peptide" evidence="3">
    <location>
        <begin position="1"/>
        <end position="23"/>
    </location>
</feature>
<dbReference type="GO" id="GO:0042597">
    <property type="term" value="C:periplasmic space"/>
    <property type="evidence" value="ECO:0007669"/>
    <property type="project" value="UniProtKB-SubCell"/>
</dbReference>
<comment type="similarity">
    <text evidence="2">Belongs to the bacterial solute-binding protein 1 family.</text>
</comment>
<dbReference type="Proteomes" id="UP000626148">
    <property type="component" value="Unassembled WGS sequence"/>
</dbReference>
<reference evidence="4" key="2">
    <citation type="submission" date="2020-09" db="EMBL/GenBank/DDBJ databases">
        <authorList>
            <person name="Sun Q."/>
            <person name="Kim S."/>
        </authorList>
    </citation>
    <scope>NUCLEOTIDE SEQUENCE</scope>
    <source>
        <strain evidence="4">KCTC 22169</strain>
    </source>
</reference>
<organism evidence="4 5">
    <name type="scientific">Saccharospirillum salsuginis</name>
    <dbReference type="NCBI Taxonomy" id="418750"/>
    <lineage>
        <taxon>Bacteria</taxon>
        <taxon>Pseudomonadati</taxon>
        <taxon>Pseudomonadota</taxon>
        <taxon>Gammaproteobacteria</taxon>
        <taxon>Oceanospirillales</taxon>
        <taxon>Saccharospirillaceae</taxon>
        <taxon>Saccharospirillum</taxon>
    </lineage>
</organism>
<accession>A0A918K1E5</accession>
<dbReference type="EMBL" id="BMXR01000001">
    <property type="protein sequence ID" value="GGX40872.1"/>
    <property type="molecule type" value="Genomic_DNA"/>
</dbReference>
<evidence type="ECO:0000256" key="1">
    <source>
        <dbReference type="ARBA" id="ARBA00004418"/>
    </source>
</evidence>
<evidence type="ECO:0000313" key="4">
    <source>
        <dbReference type="EMBL" id="GGX40872.1"/>
    </source>
</evidence>
<keyword evidence="5" id="KW-1185">Reference proteome</keyword>
<reference evidence="4" key="1">
    <citation type="journal article" date="2014" name="Int. J. Syst. Evol. Microbiol.">
        <title>Complete genome sequence of Corynebacterium casei LMG S-19264T (=DSM 44701T), isolated from a smear-ripened cheese.</title>
        <authorList>
            <consortium name="US DOE Joint Genome Institute (JGI-PGF)"/>
            <person name="Walter F."/>
            <person name="Albersmeier A."/>
            <person name="Kalinowski J."/>
            <person name="Ruckert C."/>
        </authorList>
    </citation>
    <scope>NUCLEOTIDE SEQUENCE</scope>
    <source>
        <strain evidence="4">KCTC 22169</strain>
    </source>
</reference>
<comment type="subcellular location">
    <subcellularLocation>
        <location evidence="1">Periplasm</location>
    </subcellularLocation>
</comment>
<dbReference type="Pfam" id="PF13416">
    <property type="entry name" value="SBP_bac_8"/>
    <property type="match status" value="1"/>
</dbReference>
<gene>
    <name evidence="4" type="ORF">GCM10007392_04590</name>
</gene>
<feature type="chain" id="PRO_5037502340" evidence="3">
    <location>
        <begin position="24"/>
        <end position="429"/>
    </location>
</feature>
<dbReference type="RefSeq" id="WP_189606860.1">
    <property type="nucleotide sequence ID" value="NZ_BMXR01000001.1"/>
</dbReference>
<dbReference type="InterPro" id="IPR050490">
    <property type="entry name" value="Bact_solute-bd_prot1"/>
</dbReference>
<dbReference type="SUPFAM" id="SSF53850">
    <property type="entry name" value="Periplasmic binding protein-like II"/>
    <property type="match status" value="1"/>
</dbReference>
<evidence type="ECO:0000256" key="2">
    <source>
        <dbReference type="ARBA" id="ARBA00008520"/>
    </source>
</evidence>
<dbReference type="InterPro" id="IPR006059">
    <property type="entry name" value="SBP"/>
</dbReference>
<evidence type="ECO:0000313" key="5">
    <source>
        <dbReference type="Proteomes" id="UP000626148"/>
    </source>
</evidence>
<evidence type="ECO:0000256" key="3">
    <source>
        <dbReference type="SAM" id="SignalP"/>
    </source>
</evidence>
<keyword evidence="3" id="KW-0732">Signal</keyword>
<dbReference type="PANTHER" id="PTHR43649">
    <property type="entry name" value="ARABINOSE-BINDING PROTEIN-RELATED"/>
    <property type="match status" value="1"/>
</dbReference>